<name>A0A1T4VA50_9FIRM</name>
<proteinExistence type="predicted"/>
<dbReference type="STRING" id="39495.SAMN02745111_00562"/>
<sequence length="341" mass="38501">METIKNYLDNMFANLPHTDEVLKAKNELSQMMEDKYNELIEEGKTENEAVGIVISEFGNLNEIADDLGINETVKQVNENPVYANARKLTPVDAKQYLKDNHKASFLRAFGVFLCIIAYIPAITVSALVDADYLEEWIEDVVVVSTIFPIFLIAVILFVVSSSIMKKWKFIKNELCVLDYQTASQIKFDMDSNSKVYAVIRAIGIVFCAICWFPAAVLSEIDFDKDVRVFTEEIASPVALFSLIALGVLLIIVANGVMKGYKNLTKASDGNTMVGSYVNEGVKVYKDQKTEDIMKLYWPTVTCIYLIESFLTFNWGTSWLIWPIAGVIKYLIDTATMEKKKF</sequence>
<evidence type="ECO:0000313" key="3">
    <source>
        <dbReference type="Proteomes" id="UP000190814"/>
    </source>
</evidence>
<feature type="transmembrane region" description="Helical" evidence="1">
    <location>
        <begin position="237"/>
        <end position="257"/>
    </location>
</feature>
<dbReference type="AlphaFoldDB" id="A0A1T4VA50"/>
<keyword evidence="1" id="KW-0472">Membrane</keyword>
<dbReference type="RefSeq" id="WP_078765450.1">
    <property type="nucleotide sequence ID" value="NZ_FUXZ01000003.1"/>
</dbReference>
<dbReference type="NCBIfam" id="NF038403">
    <property type="entry name" value="perm_prefix_1"/>
    <property type="match status" value="1"/>
</dbReference>
<feature type="transmembrane region" description="Helical" evidence="1">
    <location>
        <begin position="105"/>
        <end position="128"/>
    </location>
</feature>
<organism evidence="2 3">
    <name type="scientific">Eubacterium uniforme</name>
    <dbReference type="NCBI Taxonomy" id="39495"/>
    <lineage>
        <taxon>Bacteria</taxon>
        <taxon>Bacillati</taxon>
        <taxon>Bacillota</taxon>
        <taxon>Clostridia</taxon>
        <taxon>Eubacteriales</taxon>
        <taxon>Eubacteriaceae</taxon>
        <taxon>Eubacterium</taxon>
    </lineage>
</organism>
<feature type="transmembrane region" description="Helical" evidence="1">
    <location>
        <begin position="195"/>
        <end position="217"/>
    </location>
</feature>
<dbReference type="EMBL" id="FUXZ01000003">
    <property type="protein sequence ID" value="SKA61782.1"/>
    <property type="molecule type" value="Genomic_DNA"/>
</dbReference>
<reference evidence="2 3" key="1">
    <citation type="submission" date="2017-02" db="EMBL/GenBank/DDBJ databases">
        <authorList>
            <person name="Peterson S.W."/>
        </authorList>
    </citation>
    <scope>NUCLEOTIDE SEQUENCE [LARGE SCALE GENOMIC DNA]</scope>
    <source>
        <strain evidence="2 3">ATCC 35992</strain>
    </source>
</reference>
<accession>A0A1T4VA50</accession>
<keyword evidence="1" id="KW-0812">Transmembrane</keyword>
<evidence type="ECO:0000313" key="2">
    <source>
        <dbReference type="EMBL" id="SKA61782.1"/>
    </source>
</evidence>
<dbReference type="OrthoDB" id="9815852at2"/>
<protein>
    <recommendedName>
        <fullName evidence="4">Beta-carotene 15,15'-monooxygenase</fullName>
    </recommendedName>
</protein>
<feature type="transmembrane region" description="Helical" evidence="1">
    <location>
        <begin position="140"/>
        <end position="159"/>
    </location>
</feature>
<dbReference type="InterPro" id="IPR047928">
    <property type="entry name" value="Perm_prefix_1"/>
</dbReference>
<gene>
    <name evidence="2" type="ORF">SAMN02745111_00562</name>
</gene>
<evidence type="ECO:0008006" key="4">
    <source>
        <dbReference type="Google" id="ProtNLM"/>
    </source>
</evidence>
<evidence type="ECO:0000256" key="1">
    <source>
        <dbReference type="SAM" id="Phobius"/>
    </source>
</evidence>
<keyword evidence="1" id="KW-1133">Transmembrane helix</keyword>
<dbReference type="Proteomes" id="UP000190814">
    <property type="component" value="Unassembled WGS sequence"/>
</dbReference>
<keyword evidence="3" id="KW-1185">Reference proteome</keyword>